<dbReference type="AlphaFoldDB" id="A0A6A4WVN8"/>
<protein>
    <submittedName>
        <fullName evidence="1">Uncharacterized protein</fullName>
    </submittedName>
</protein>
<proteinExistence type="predicted"/>
<dbReference type="EMBL" id="VIIS01000350">
    <property type="protein sequence ID" value="KAF0310073.1"/>
    <property type="molecule type" value="Genomic_DNA"/>
</dbReference>
<reference evidence="1 2" key="1">
    <citation type="submission" date="2019-07" db="EMBL/GenBank/DDBJ databases">
        <title>Draft genome assembly of a fouling barnacle, Amphibalanus amphitrite (Darwin, 1854): The first reference genome for Thecostraca.</title>
        <authorList>
            <person name="Kim W."/>
        </authorList>
    </citation>
    <scope>NUCLEOTIDE SEQUENCE [LARGE SCALE GENOMIC DNA]</scope>
    <source>
        <strain evidence="1">SNU_AA5</strain>
        <tissue evidence="1">Soma without cirri and trophi</tissue>
    </source>
</reference>
<keyword evidence="2" id="KW-1185">Reference proteome</keyword>
<gene>
    <name evidence="1" type="ORF">FJT64_018864</name>
</gene>
<comment type="caution">
    <text evidence="1">The sequence shown here is derived from an EMBL/GenBank/DDBJ whole genome shotgun (WGS) entry which is preliminary data.</text>
</comment>
<evidence type="ECO:0000313" key="1">
    <source>
        <dbReference type="EMBL" id="KAF0310073.1"/>
    </source>
</evidence>
<dbReference type="Proteomes" id="UP000440578">
    <property type="component" value="Unassembled WGS sequence"/>
</dbReference>
<evidence type="ECO:0000313" key="2">
    <source>
        <dbReference type="Proteomes" id="UP000440578"/>
    </source>
</evidence>
<sequence>MRAAVSQYGVENFQRFFGYVTSLPHIVKAQREEEDLDLHPQLATTVYAKYKEVVADVVWKNRDSCRNIWFSSQTPMPEDRQVDEFLVLSCPNRLEDQYQFRFGPDVYTVTLDESAVIQTIYNREGIYTAMGREFCTAMDVALAMSGSEAVVESYYSVMKSQQFHGGQSNQHLVLRTNADWLLPLPAHE</sequence>
<name>A0A6A4WVN8_AMPAM</name>
<organism evidence="1 2">
    <name type="scientific">Amphibalanus amphitrite</name>
    <name type="common">Striped barnacle</name>
    <name type="synonym">Balanus amphitrite</name>
    <dbReference type="NCBI Taxonomy" id="1232801"/>
    <lineage>
        <taxon>Eukaryota</taxon>
        <taxon>Metazoa</taxon>
        <taxon>Ecdysozoa</taxon>
        <taxon>Arthropoda</taxon>
        <taxon>Crustacea</taxon>
        <taxon>Multicrustacea</taxon>
        <taxon>Cirripedia</taxon>
        <taxon>Thoracica</taxon>
        <taxon>Thoracicalcarea</taxon>
        <taxon>Balanomorpha</taxon>
        <taxon>Balanoidea</taxon>
        <taxon>Balanidae</taxon>
        <taxon>Amphibalaninae</taxon>
        <taxon>Amphibalanus</taxon>
    </lineage>
</organism>
<accession>A0A6A4WVN8</accession>